<dbReference type="AlphaFoldDB" id="A0A7J0GZB3"/>
<keyword evidence="6" id="KW-1185">Reference proteome</keyword>
<evidence type="ECO:0000256" key="2">
    <source>
        <dbReference type="RuleBase" id="RU367049"/>
    </source>
</evidence>
<dbReference type="GO" id="GO:0006289">
    <property type="term" value="P:nucleotide-excision repair"/>
    <property type="evidence" value="ECO:0007669"/>
    <property type="project" value="UniProtKB-UniRule"/>
</dbReference>
<dbReference type="Gene3D" id="1.10.10.540">
    <property type="entry name" value="XPC-binding domain"/>
    <property type="match status" value="1"/>
</dbReference>
<dbReference type="GO" id="GO:0005654">
    <property type="term" value="C:nucleoplasm"/>
    <property type="evidence" value="ECO:0007669"/>
    <property type="project" value="TreeGrafter"/>
</dbReference>
<proteinExistence type="inferred from homology"/>
<name>A0A7J0GZB3_9ERIC</name>
<dbReference type="GO" id="GO:0043161">
    <property type="term" value="P:proteasome-mediated ubiquitin-dependent protein catabolic process"/>
    <property type="evidence" value="ECO:0007669"/>
    <property type="project" value="UniProtKB-UniRule"/>
</dbReference>
<reference evidence="5 6" key="1">
    <citation type="submission" date="2019-07" db="EMBL/GenBank/DDBJ databases">
        <title>De Novo Assembly of kiwifruit Actinidia rufa.</title>
        <authorList>
            <person name="Sugita-Konishi S."/>
            <person name="Sato K."/>
            <person name="Mori E."/>
            <person name="Abe Y."/>
            <person name="Kisaki G."/>
            <person name="Hamano K."/>
            <person name="Suezawa K."/>
            <person name="Otani M."/>
            <person name="Fukuda T."/>
            <person name="Manabe T."/>
            <person name="Gomi K."/>
            <person name="Tabuchi M."/>
            <person name="Akimitsu K."/>
            <person name="Kataoka I."/>
        </authorList>
    </citation>
    <scope>NUCLEOTIDE SEQUENCE [LARGE SCALE GENOMIC DNA]</scope>
    <source>
        <strain evidence="6">cv. Fuchu</strain>
    </source>
</reference>
<comment type="caution">
    <text evidence="5">The sequence shown here is derived from an EMBL/GenBank/DDBJ whole genome shotgun (WGS) entry which is preliminary data.</text>
</comment>
<protein>
    <recommendedName>
        <fullName evidence="2">Ubiquitin receptor RAD23</fullName>
    </recommendedName>
    <alternativeName>
        <fullName evidence="2">DNA repair protein RAD23</fullName>
    </alternativeName>
</protein>
<dbReference type="SMART" id="SM00165">
    <property type="entry name" value="UBA"/>
    <property type="match status" value="1"/>
</dbReference>
<dbReference type="FunFam" id="1.10.8.10:FF:000003">
    <property type="entry name" value="UV excision repair protein RAD23 homolog"/>
    <property type="match status" value="1"/>
</dbReference>
<feature type="region of interest" description="Disordered" evidence="3">
    <location>
        <begin position="100"/>
        <end position="139"/>
    </location>
</feature>
<dbReference type="GO" id="GO:0070628">
    <property type="term" value="F:proteasome binding"/>
    <property type="evidence" value="ECO:0007669"/>
    <property type="project" value="TreeGrafter"/>
</dbReference>
<dbReference type="InterPro" id="IPR036353">
    <property type="entry name" value="XPC-bd_sf"/>
</dbReference>
<dbReference type="GO" id="GO:0003684">
    <property type="term" value="F:damaged DNA binding"/>
    <property type="evidence" value="ECO:0007669"/>
    <property type="project" value="UniProtKB-UniRule"/>
</dbReference>
<dbReference type="PANTHER" id="PTHR10621">
    <property type="entry name" value="UV EXCISION REPAIR PROTEIN RAD23"/>
    <property type="match status" value="1"/>
</dbReference>
<keyword evidence="2" id="KW-0227">DNA damage</keyword>
<keyword evidence="2" id="KW-0963">Cytoplasm</keyword>
<dbReference type="SUPFAM" id="SSF101238">
    <property type="entry name" value="XPC-binding domain"/>
    <property type="match status" value="1"/>
</dbReference>
<dbReference type="Pfam" id="PF00627">
    <property type="entry name" value="UBA"/>
    <property type="match status" value="1"/>
</dbReference>
<feature type="domain" description="UBA" evidence="4">
    <location>
        <begin position="161"/>
        <end position="204"/>
    </location>
</feature>
<evidence type="ECO:0000259" key="4">
    <source>
        <dbReference type="PROSITE" id="PS50030"/>
    </source>
</evidence>
<dbReference type="InterPro" id="IPR009060">
    <property type="entry name" value="UBA-like_sf"/>
</dbReference>
<feature type="compositionally biased region" description="Basic and acidic residues" evidence="3">
    <location>
        <begin position="75"/>
        <end position="86"/>
    </location>
</feature>
<evidence type="ECO:0000256" key="1">
    <source>
        <dbReference type="ARBA" id="ARBA00023242"/>
    </source>
</evidence>
<comment type="function">
    <text evidence="2">Multiubiquitin chain receptor involved in modulation of proteasomal degradation. Involved in nucleotide excision repair.</text>
</comment>
<evidence type="ECO:0000313" key="6">
    <source>
        <dbReference type="Proteomes" id="UP000585474"/>
    </source>
</evidence>
<dbReference type="InterPro" id="IPR006636">
    <property type="entry name" value="STI1_HS-bd"/>
</dbReference>
<dbReference type="GO" id="GO:0031593">
    <property type="term" value="F:polyubiquitin modification-dependent protein binding"/>
    <property type="evidence" value="ECO:0007669"/>
    <property type="project" value="UniProtKB-UniRule"/>
</dbReference>
<accession>A0A7J0GZB3</accession>
<dbReference type="GO" id="GO:0005829">
    <property type="term" value="C:cytosol"/>
    <property type="evidence" value="ECO:0007669"/>
    <property type="project" value="TreeGrafter"/>
</dbReference>
<dbReference type="PROSITE" id="PS50030">
    <property type="entry name" value="UBA"/>
    <property type="match status" value="1"/>
</dbReference>
<sequence length="363" mass="39120">MAGVRLSILVLGLTENFWAVVSSATVIEICTSVWFYVVNYNGYPDLSCRNRLPCRRSSPRNAIPRFSLGNAKGVRSQETETRSEGRLELICDFRRTSPSYVPQTSAPPPTAAPQAPSATLGSPRSVPAPAPAPAAAPTTTVTAASESNVYGQAASNLVAGSTLEGTIQQILDMGGGTWDRDTVVRALRAAFNNPERAVEYLYSGIPEQVEVPPVARAPVSGLAANSPAQPPQSAQPAPAPVPLSGPNANPLDLFPQFQALRTMVQANPQILQPMLQELGKQNPHLMRLIQEHQADFLRLINEPAEGGEGNILEQLTAAMPQAVTVTNEEREAIERGVESLYCRETNSYLWIVRVDTDELGIFV</sequence>
<dbReference type="CDD" id="cd14379">
    <property type="entry name" value="UBA1_Rad23_plant"/>
    <property type="match status" value="1"/>
</dbReference>
<dbReference type="Proteomes" id="UP000585474">
    <property type="component" value="Unassembled WGS sequence"/>
</dbReference>
<comment type="similarity">
    <text evidence="2">Belongs to the RAD23 family.</text>
</comment>
<dbReference type="Gene3D" id="1.10.8.10">
    <property type="entry name" value="DNA helicase RuvA subunit, C-terminal domain"/>
    <property type="match status" value="1"/>
</dbReference>
<dbReference type="InterPro" id="IPR015360">
    <property type="entry name" value="XPC-bd"/>
</dbReference>
<dbReference type="SUPFAM" id="SSF46934">
    <property type="entry name" value="UBA-like"/>
    <property type="match status" value="1"/>
</dbReference>
<dbReference type="PRINTS" id="PR01839">
    <property type="entry name" value="RAD23PROTEIN"/>
</dbReference>
<feature type="region of interest" description="Disordered" evidence="3">
    <location>
        <begin position="221"/>
        <end position="245"/>
    </location>
</feature>
<keyword evidence="1 2" id="KW-0539">Nucleus</keyword>
<dbReference type="EMBL" id="BJWL01000025">
    <property type="protein sequence ID" value="GFZ16132.1"/>
    <property type="molecule type" value="Genomic_DNA"/>
</dbReference>
<evidence type="ECO:0000313" key="5">
    <source>
        <dbReference type="EMBL" id="GFZ16132.1"/>
    </source>
</evidence>
<organism evidence="5 6">
    <name type="scientific">Actinidia rufa</name>
    <dbReference type="NCBI Taxonomy" id="165716"/>
    <lineage>
        <taxon>Eukaryota</taxon>
        <taxon>Viridiplantae</taxon>
        <taxon>Streptophyta</taxon>
        <taxon>Embryophyta</taxon>
        <taxon>Tracheophyta</taxon>
        <taxon>Spermatophyta</taxon>
        <taxon>Magnoliopsida</taxon>
        <taxon>eudicotyledons</taxon>
        <taxon>Gunneridae</taxon>
        <taxon>Pentapetalae</taxon>
        <taxon>asterids</taxon>
        <taxon>Ericales</taxon>
        <taxon>Actinidiaceae</taxon>
        <taxon>Actinidia</taxon>
    </lineage>
</organism>
<feature type="compositionally biased region" description="Low complexity" evidence="3">
    <location>
        <begin position="223"/>
        <end position="236"/>
    </location>
</feature>
<dbReference type="FunFam" id="1.10.10.540:FF:000001">
    <property type="entry name" value="UV excision repair protein RAD23 B"/>
    <property type="match status" value="1"/>
</dbReference>
<dbReference type="OrthoDB" id="419317at2759"/>
<dbReference type="InterPro" id="IPR004806">
    <property type="entry name" value="Rad23"/>
</dbReference>
<gene>
    <name evidence="5" type="ORF">Acr_25g0005410</name>
</gene>
<dbReference type="InterPro" id="IPR015940">
    <property type="entry name" value="UBA"/>
</dbReference>
<dbReference type="Pfam" id="PF09280">
    <property type="entry name" value="XPC-binding"/>
    <property type="match status" value="1"/>
</dbReference>
<comment type="subcellular location">
    <subcellularLocation>
        <location evidence="2">Nucleus</location>
    </subcellularLocation>
    <subcellularLocation>
        <location evidence="2">Cytoplasm</location>
    </subcellularLocation>
</comment>
<evidence type="ECO:0000256" key="3">
    <source>
        <dbReference type="SAM" id="MobiDB-lite"/>
    </source>
</evidence>
<keyword evidence="2" id="KW-0234">DNA repair</keyword>
<dbReference type="SMART" id="SM00727">
    <property type="entry name" value="STI1"/>
    <property type="match status" value="1"/>
</dbReference>
<dbReference type="GO" id="GO:0043130">
    <property type="term" value="F:ubiquitin binding"/>
    <property type="evidence" value="ECO:0007669"/>
    <property type="project" value="UniProtKB-UniRule"/>
</dbReference>
<dbReference type="PANTHER" id="PTHR10621:SF35">
    <property type="entry name" value="UBIQUITIN RECEPTOR RAD23C"/>
    <property type="match status" value="1"/>
</dbReference>
<feature type="region of interest" description="Disordered" evidence="3">
    <location>
        <begin position="65"/>
        <end position="86"/>
    </location>
</feature>